<dbReference type="Proteomes" id="UP000501802">
    <property type="component" value="Chromosome"/>
</dbReference>
<dbReference type="AlphaFoldDB" id="A0A6G9AQC3"/>
<dbReference type="Gene3D" id="1.20.5.320">
    <property type="entry name" value="6-Phosphogluconate Dehydrogenase, domain 3"/>
    <property type="match status" value="1"/>
</dbReference>
<protein>
    <submittedName>
        <fullName evidence="2">Collagen-like protein</fullName>
    </submittedName>
</protein>
<gene>
    <name evidence="2" type="ORF">G8759_19785</name>
</gene>
<feature type="region of interest" description="Disordered" evidence="1">
    <location>
        <begin position="29"/>
        <end position="52"/>
    </location>
</feature>
<accession>A0A6G9AQC3</accession>
<evidence type="ECO:0000313" key="2">
    <source>
        <dbReference type="EMBL" id="QIP14692.1"/>
    </source>
</evidence>
<organism evidence="2 3">
    <name type="scientific">Spirosoma aureum</name>
    <dbReference type="NCBI Taxonomy" id="2692134"/>
    <lineage>
        <taxon>Bacteria</taxon>
        <taxon>Pseudomonadati</taxon>
        <taxon>Bacteroidota</taxon>
        <taxon>Cytophagia</taxon>
        <taxon>Cytophagales</taxon>
        <taxon>Cytophagaceae</taxon>
        <taxon>Spirosoma</taxon>
    </lineage>
</organism>
<reference evidence="2 3" key="1">
    <citation type="submission" date="2020-03" db="EMBL/GenBank/DDBJ databases">
        <authorList>
            <person name="Kim M.K."/>
        </authorList>
    </citation>
    <scope>NUCLEOTIDE SEQUENCE [LARGE SCALE GENOMIC DNA]</scope>
    <source>
        <strain evidence="2 3">BT328</strain>
    </source>
</reference>
<evidence type="ECO:0000313" key="3">
    <source>
        <dbReference type="Proteomes" id="UP000501802"/>
    </source>
</evidence>
<evidence type="ECO:0000256" key="1">
    <source>
        <dbReference type="SAM" id="MobiDB-lite"/>
    </source>
</evidence>
<proteinExistence type="predicted"/>
<name>A0A6G9AQC3_9BACT</name>
<keyword evidence="2" id="KW-0176">Collagen</keyword>
<dbReference type="RefSeq" id="WP_167211257.1">
    <property type="nucleotide sequence ID" value="NZ_CP050063.1"/>
</dbReference>
<sequence>MSHLQGFSLTTYLVMCLLCFQQCQPKAGDPGPKGDTGANGAQGATGPAGSAGATGTANVQYSPWITTTFSGSSNVYVGIINALPITQDVLDKADIRIYWKDGDRVISLPYAETTGNTTLTVHVRFYVARIEVRLAYLLTPQQFRYVIIPGATLVGGRKGSVDYTDYEATRQTFNIPD</sequence>
<dbReference type="KEGG" id="spib:G8759_19785"/>
<feature type="compositionally biased region" description="Low complexity" evidence="1">
    <location>
        <begin position="41"/>
        <end position="52"/>
    </location>
</feature>
<dbReference type="EMBL" id="CP050063">
    <property type="protein sequence ID" value="QIP14692.1"/>
    <property type="molecule type" value="Genomic_DNA"/>
</dbReference>
<keyword evidence="3" id="KW-1185">Reference proteome</keyword>